<comment type="caution">
    <text evidence="2">The sequence shown here is derived from an EMBL/GenBank/DDBJ whole genome shotgun (WGS) entry which is preliminary data.</text>
</comment>
<reference evidence="2" key="1">
    <citation type="journal article" date="2015" name="Nature">
        <title>Complex archaea that bridge the gap between prokaryotes and eukaryotes.</title>
        <authorList>
            <person name="Spang A."/>
            <person name="Saw J.H."/>
            <person name="Jorgensen S.L."/>
            <person name="Zaremba-Niedzwiedzka K."/>
            <person name="Martijn J."/>
            <person name="Lind A.E."/>
            <person name="van Eijk R."/>
            <person name="Schleper C."/>
            <person name="Guy L."/>
            <person name="Ettema T.J."/>
        </authorList>
    </citation>
    <scope>NUCLEOTIDE SEQUENCE</scope>
</reference>
<evidence type="ECO:0000313" key="2">
    <source>
        <dbReference type="EMBL" id="KKM00014.1"/>
    </source>
</evidence>
<protein>
    <submittedName>
        <fullName evidence="2">Uncharacterized protein</fullName>
    </submittedName>
</protein>
<dbReference type="EMBL" id="LAZR01017533">
    <property type="protein sequence ID" value="KKM00014.1"/>
    <property type="molecule type" value="Genomic_DNA"/>
</dbReference>
<feature type="non-terminal residue" evidence="2">
    <location>
        <position position="1"/>
    </location>
</feature>
<name>A0A0F9GML1_9ZZZZ</name>
<dbReference type="AlphaFoldDB" id="A0A0F9GML1"/>
<feature type="region of interest" description="Disordered" evidence="1">
    <location>
        <begin position="72"/>
        <end position="94"/>
    </location>
</feature>
<accession>A0A0F9GML1</accession>
<organism evidence="2">
    <name type="scientific">marine sediment metagenome</name>
    <dbReference type="NCBI Taxonomy" id="412755"/>
    <lineage>
        <taxon>unclassified sequences</taxon>
        <taxon>metagenomes</taxon>
        <taxon>ecological metagenomes</taxon>
    </lineage>
</organism>
<gene>
    <name evidence="2" type="ORF">LCGC14_1808710</name>
</gene>
<sequence>KTADVRRAWLNCSWVGINKPSIDPLKEAKAATERINQCLTTRERESKAYNGSEFTENIERLKVENAEVAEAKKSLGPEIPPPGKNGDSDKDELKEEVAELVLEELR</sequence>
<proteinExistence type="predicted"/>
<evidence type="ECO:0000256" key="1">
    <source>
        <dbReference type="SAM" id="MobiDB-lite"/>
    </source>
</evidence>